<proteinExistence type="predicted"/>
<dbReference type="GO" id="GO:0160105">
    <property type="term" value="F:tRNA (adenine(22)-N1)-methyltransferase activity"/>
    <property type="evidence" value="ECO:0007669"/>
    <property type="project" value="InterPro"/>
</dbReference>
<organism evidence="1 2">
    <name type="scientific">Staphylococcus pasteuri_A</name>
    <dbReference type="NCBI Taxonomy" id="3062664"/>
    <lineage>
        <taxon>Bacteria</taxon>
        <taxon>Bacillati</taxon>
        <taxon>Bacillota</taxon>
        <taxon>Bacilli</taxon>
        <taxon>Bacillales</taxon>
        <taxon>Staphylococcaceae</taxon>
        <taxon>Staphylococcus</taxon>
    </lineage>
</organism>
<reference evidence="1" key="1">
    <citation type="submission" date="2023-07" db="EMBL/GenBank/DDBJ databases">
        <title>Genome content predicts the carbon catabolic preferences of heterotrophic bacteria.</title>
        <authorList>
            <person name="Gralka M."/>
        </authorList>
    </citation>
    <scope>NUCLEOTIDE SEQUENCE</scope>
    <source>
        <strain evidence="1">E2R20</strain>
    </source>
</reference>
<dbReference type="InterPro" id="IPR006901">
    <property type="entry name" value="TrmK"/>
</dbReference>
<dbReference type="Gene3D" id="1.10.287.1890">
    <property type="match status" value="1"/>
</dbReference>
<gene>
    <name evidence="1" type="ORF">Q4528_04480</name>
</gene>
<dbReference type="Proteomes" id="UP001170310">
    <property type="component" value="Unassembled WGS sequence"/>
</dbReference>
<dbReference type="Gene3D" id="3.40.50.150">
    <property type="entry name" value="Vaccinia Virus protein VP39"/>
    <property type="match status" value="1"/>
</dbReference>
<dbReference type="EMBL" id="JAUOQO010000003">
    <property type="protein sequence ID" value="MDO6573412.1"/>
    <property type="molecule type" value="Genomic_DNA"/>
</dbReference>
<dbReference type="GeneID" id="72470303"/>
<dbReference type="PANTHER" id="PTHR38451">
    <property type="entry name" value="TRNA (ADENINE(22)-N(1))-METHYLTRANSFERASE"/>
    <property type="match status" value="1"/>
</dbReference>
<sequence>MITLNQRLLKVSEFIKQGTLADIGSDHAYLPIFAIQSNLSTKAIAGEVIKGPFEAAQKNVNANELDNEIEVRLGDGLSVIRDNEQIDNITICGMGGPLIAKILEEGQHKLHSHPRLILQSNIQTQNVRTLLQSIQYKILDEIILEEKGHIYEIVIAEYQTSPFEYNEYELKFGPILLENKNKHFYNKWERELKALEKIKQQLNPELHLHRYNEIESEIKLIKEVLNSES</sequence>
<evidence type="ECO:0000313" key="2">
    <source>
        <dbReference type="Proteomes" id="UP001170310"/>
    </source>
</evidence>
<dbReference type="Pfam" id="PF04816">
    <property type="entry name" value="TrmK"/>
    <property type="match status" value="1"/>
</dbReference>
<dbReference type="PANTHER" id="PTHR38451:SF1">
    <property type="entry name" value="TRNA (ADENINE(22)-N(1))-METHYLTRANSFERASE"/>
    <property type="match status" value="1"/>
</dbReference>
<dbReference type="InterPro" id="IPR029063">
    <property type="entry name" value="SAM-dependent_MTases_sf"/>
</dbReference>
<protein>
    <submittedName>
        <fullName evidence="1">tRNA (Adenine(22)-N(1))-methyltransferase TrmK</fullName>
    </submittedName>
</protein>
<comment type="caution">
    <text evidence="1">The sequence shown here is derived from an EMBL/GenBank/DDBJ whole genome shotgun (WGS) entry which is preliminary data.</text>
</comment>
<accession>A0AAW7YNW7</accession>
<dbReference type="SUPFAM" id="SSF53335">
    <property type="entry name" value="S-adenosyl-L-methionine-dependent methyltransferases"/>
    <property type="match status" value="1"/>
</dbReference>
<dbReference type="PIRSF" id="PIRSF018637">
    <property type="entry name" value="TrmK"/>
    <property type="match status" value="1"/>
</dbReference>
<dbReference type="RefSeq" id="WP_070453872.1">
    <property type="nucleotide sequence ID" value="NZ_JAUOQO010000003.1"/>
</dbReference>
<dbReference type="AlphaFoldDB" id="A0AAW7YNW7"/>
<keyword evidence="2" id="KW-1185">Reference proteome</keyword>
<name>A0AAW7YNW7_9STAP</name>
<evidence type="ECO:0000313" key="1">
    <source>
        <dbReference type="EMBL" id="MDO6573412.1"/>
    </source>
</evidence>